<gene>
    <name evidence="2" type="ORF">RCOM_2074890</name>
</gene>
<feature type="compositionally biased region" description="Basic residues" evidence="1">
    <location>
        <begin position="109"/>
        <end position="136"/>
    </location>
</feature>
<dbReference type="Proteomes" id="UP000008311">
    <property type="component" value="Unassembled WGS sequence"/>
</dbReference>
<evidence type="ECO:0000313" key="2">
    <source>
        <dbReference type="EMBL" id="EEF23390.1"/>
    </source>
</evidence>
<feature type="region of interest" description="Disordered" evidence="1">
    <location>
        <begin position="1"/>
        <end position="178"/>
    </location>
</feature>
<feature type="compositionally biased region" description="Basic and acidic residues" evidence="1">
    <location>
        <begin position="137"/>
        <end position="158"/>
    </location>
</feature>
<dbReference type="InParanoid" id="B9TL73"/>
<feature type="compositionally biased region" description="Basic and acidic residues" evidence="1">
    <location>
        <begin position="36"/>
        <end position="52"/>
    </location>
</feature>
<keyword evidence="3" id="KW-1185">Reference proteome</keyword>
<reference evidence="3" key="1">
    <citation type="journal article" date="2010" name="Nat. Biotechnol.">
        <title>Draft genome sequence of the oilseed species Ricinus communis.</title>
        <authorList>
            <person name="Chan A.P."/>
            <person name="Crabtree J."/>
            <person name="Zhao Q."/>
            <person name="Lorenzi H."/>
            <person name="Orvis J."/>
            <person name="Puiu D."/>
            <person name="Melake-Berhan A."/>
            <person name="Jones K.M."/>
            <person name="Redman J."/>
            <person name="Chen G."/>
            <person name="Cahoon E.B."/>
            <person name="Gedil M."/>
            <person name="Stanke M."/>
            <person name="Haas B.J."/>
            <person name="Wortman J.R."/>
            <person name="Fraser-Liggett C.M."/>
            <person name="Ravel J."/>
            <person name="Rabinowicz P.D."/>
        </authorList>
    </citation>
    <scope>NUCLEOTIDE SEQUENCE [LARGE SCALE GENOMIC DNA]</scope>
    <source>
        <strain evidence="3">cv. Hale</strain>
    </source>
</reference>
<feature type="compositionally biased region" description="Basic residues" evidence="1">
    <location>
        <begin position="66"/>
        <end position="81"/>
    </location>
</feature>
<dbReference type="AlphaFoldDB" id="B9TL73"/>
<evidence type="ECO:0000256" key="1">
    <source>
        <dbReference type="SAM" id="MobiDB-lite"/>
    </source>
</evidence>
<protein>
    <submittedName>
        <fullName evidence="2">Uncharacterized protein</fullName>
    </submittedName>
</protein>
<organism evidence="2 3">
    <name type="scientific">Ricinus communis</name>
    <name type="common">Castor bean</name>
    <dbReference type="NCBI Taxonomy" id="3988"/>
    <lineage>
        <taxon>Eukaryota</taxon>
        <taxon>Viridiplantae</taxon>
        <taxon>Streptophyta</taxon>
        <taxon>Embryophyta</taxon>
        <taxon>Tracheophyta</taxon>
        <taxon>Spermatophyta</taxon>
        <taxon>Magnoliopsida</taxon>
        <taxon>eudicotyledons</taxon>
        <taxon>Gunneridae</taxon>
        <taxon>Pentapetalae</taxon>
        <taxon>rosids</taxon>
        <taxon>fabids</taxon>
        <taxon>Malpighiales</taxon>
        <taxon>Euphorbiaceae</taxon>
        <taxon>Acalyphoideae</taxon>
        <taxon>Acalypheae</taxon>
        <taxon>Ricinus</taxon>
    </lineage>
</organism>
<dbReference type="EMBL" id="EQ986305">
    <property type="protein sequence ID" value="EEF23390.1"/>
    <property type="molecule type" value="Genomic_DNA"/>
</dbReference>
<proteinExistence type="predicted"/>
<accession>B9TL73</accession>
<name>B9TL73_RICCO</name>
<sequence length="178" mass="20319">MRPIAGRSIRPSALQPVQQDQCRGRHAPGAQQLRRARQEAAARHDPWHRSDPGRAAQQGHGQHPALGRHRPRQQRRARRGARPPVDRAGDRRHRGRAGSDARLCPPALPHRRAATLHLAARRRPWRRRARRRRRQDHARLDRRALRRGKAAERLRAHLGESAGISTSPHISHPGTRPE</sequence>
<evidence type="ECO:0000313" key="3">
    <source>
        <dbReference type="Proteomes" id="UP000008311"/>
    </source>
</evidence>